<dbReference type="GO" id="GO:0003677">
    <property type="term" value="F:DNA binding"/>
    <property type="evidence" value="ECO:0007669"/>
    <property type="project" value="UniProtKB-KW"/>
</dbReference>
<keyword evidence="2" id="KW-0805">Transcription regulation</keyword>
<feature type="domain" description="MADS-box" evidence="7">
    <location>
        <begin position="48"/>
        <end position="100"/>
    </location>
</feature>
<gene>
    <name evidence="8" type="ORF">Agub_g4223</name>
</gene>
<evidence type="ECO:0000256" key="5">
    <source>
        <dbReference type="ARBA" id="ARBA00023242"/>
    </source>
</evidence>
<feature type="region of interest" description="Disordered" evidence="6">
    <location>
        <begin position="292"/>
        <end position="387"/>
    </location>
</feature>
<dbReference type="Proteomes" id="UP001054857">
    <property type="component" value="Unassembled WGS sequence"/>
</dbReference>
<accession>A0AAD3HJP2</accession>
<dbReference type="SUPFAM" id="SSF55455">
    <property type="entry name" value="SRF-like"/>
    <property type="match status" value="1"/>
</dbReference>
<feature type="compositionally biased region" description="Gly residues" evidence="6">
    <location>
        <begin position="309"/>
        <end position="318"/>
    </location>
</feature>
<evidence type="ECO:0000313" key="8">
    <source>
        <dbReference type="EMBL" id="GFR43173.1"/>
    </source>
</evidence>
<keyword evidence="5" id="KW-0539">Nucleus</keyword>
<feature type="compositionally biased region" description="Acidic residues" evidence="6">
    <location>
        <begin position="13"/>
        <end position="27"/>
    </location>
</feature>
<feature type="compositionally biased region" description="Basic and acidic residues" evidence="6">
    <location>
        <begin position="45"/>
        <end position="57"/>
    </location>
</feature>
<comment type="subcellular location">
    <subcellularLocation>
        <location evidence="1">Nucleus</location>
    </subcellularLocation>
</comment>
<keyword evidence="3" id="KW-0238">DNA-binding</keyword>
<dbReference type="Gene3D" id="3.40.1810.10">
    <property type="entry name" value="Transcription factor, MADS-box"/>
    <property type="match status" value="1"/>
</dbReference>
<proteinExistence type="predicted"/>
<evidence type="ECO:0000256" key="4">
    <source>
        <dbReference type="ARBA" id="ARBA00023163"/>
    </source>
</evidence>
<dbReference type="SMART" id="SM00432">
    <property type="entry name" value="MADS"/>
    <property type="match status" value="1"/>
</dbReference>
<feature type="compositionally biased region" description="Pro residues" evidence="6">
    <location>
        <begin position="360"/>
        <end position="369"/>
    </location>
</feature>
<reference evidence="8 9" key="1">
    <citation type="journal article" date="2021" name="Sci. Rep.">
        <title>Genome sequencing of the multicellular alga Astrephomene provides insights into convergent evolution of germ-soma differentiation.</title>
        <authorList>
            <person name="Yamashita S."/>
            <person name="Yamamoto K."/>
            <person name="Matsuzaki R."/>
            <person name="Suzuki S."/>
            <person name="Yamaguchi H."/>
            <person name="Hirooka S."/>
            <person name="Minakuchi Y."/>
            <person name="Miyagishima S."/>
            <person name="Kawachi M."/>
            <person name="Toyoda A."/>
            <person name="Nozaki H."/>
        </authorList>
    </citation>
    <scope>NUCLEOTIDE SEQUENCE [LARGE SCALE GENOMIC DNA]</scope>
    <source>
        <strain evidence="8 9">NIES-4017</strain>
    </source>
</reference>
<dbReference type="InterPro" id="IPR002100">
    <property type="entry name" value="TF_MADSbox"/>
</dbReference>
<evidence type="ECO:0000256" key="1">
    <source>
        <dbReference type="ARBA" id="ARBA00004123"/>
    </source>
</evidence>
<comment type="caution">
    <text evidence="8">The sequence shown here is derived from an EMBL/GenBank/DDBJ whole genome shotgun (WGS) entry which is preliminary data.</text>
</comment>
<keyword evidence="9" id="KW-1185">Reference proteome</keyword>
<dbReference type="EMBL" id="BMAR01000005">
    <property type="protein sequence ID" value="GFR43173.1"/>
    <property type="molecule type" value="Genomic_DNA"/>
</dbReference>
<dbReference type="GO" id="GO:0046983">
    <property type="term" value="F:protein dimerization activity"/>
    <property type="evidence" value="ECO:0007669"/>
    <property type="project" value="InterPro"/>
</dbReference>
<dbReference type="AlphaFoldDB" id="A0AAD3HJP2"/>
<name>A0AAD3HJP2_9CHLO</name>
<evidence type="ECO:0000313" key="9">
    <source>
        <dbReference type="Proteomes" id="UP001054857"/>
    </source>
</evidence>
<dbReference type="PROSITE" id="PS50066">
    <property type="entry name" value="MADS_BOX_2"/>
    <property type="match status" value="1"/>
</dbReference>
<evidence type="ECO:0000256" key="3">
    <source>
        <dbReference type="ARBA" id="ARBA00023125"/>
    </source>
</evidence>
<dbReference type="Pfam" id="PF00319">
    <property type="entry name" value="SRF-TF"/>
    <property type="match status" value="1"/>
</dbReference>
<dbReference type="GO" id="GO:0005634">
    <property type="term" value="C:nucleus"/>
    <property type="evidence" value="ECO:0007669"/>
    <property type="project" value="UniProtKB-SubCell"/>
</dbReference>
<evidence type="ECO:0000256" key="2">
    <source>
        <dbReference type="ARBA" id="ARBA00023015"/>
    </source>
</evidence>
<dbReference type="InterPro" id="IPR036879">
    <property type="entry name" value="TF_MADSbox_sf"/>
</dbReference>
<evidence type="ECO:0000259" key="7">
    <source>
        <dbReference type="PROSITE" id="PS50066"/>
    </source>
</evidence>
<keyword evidence="4" id="KW-0804">Transcription</keyword>
<sequence length="575" mass="60329">MARREDELGQPQEDVEDAEGSDSEEESEGLKERIAVKSKGKSRRKACEKPEGSDQKRQAFSKRKRGLILKSYQLYKLTDARVFVFIVNDKGSSWAYASPGFAKTLSNQHLSQMREYAQLAGNQRLSTEIMPHPHNDAEDRRLDDRPNVLRANMLGESAVAGAGTPSRMAAVAVAASQAAEQMAPPPPVALPPSRRGAAASVGPLSVLQPPLQLGAAPMELAGPRDVAAGQAHARGRPPGKFSNFKLEEEGSIGEEAPLELSAPGHLAGGEPIITPSGRRMAAAVGIALGSELPLEPVREEERDPPPGGLRSGGGGGGVDVAFGPGTSSDRAASTAAGRPPPLKQARYRDPTLLSGDPTAPSEPPPPPPARGRRGDPPPPPPPRRTTALDDLHAAANEQHPFLNGTLQQAAFSSQQHMLAGAQLQAAAAAAEASLAAAAAAEEDLRLALPPPALRNGRGGLVGSQLLLSNPPVPPSRLQPRNEKKFMRGQVVQGSDGQLYRIVGDLDEGLEDYGMQLPEEQPVYDAAGAPALMMSMLPAMQHHLPLQLQRQQQLLAAGVGAGGGNRGFGVAPGGRC</sequence>
<organism evidence="8 9">
    <name type="scientific">Astrephomene gubernaculifera</name>
    <dbReference type="NCBI Taxonomy" id="47775"/>
    <lineage>
        <taxon>Eukaryota</taxon>
        <taxon>Viridiplantae</taxon>
        <taxon>Chlorophyta</taxon>
        <taxon>core chlorophytes</taxon>
        <taxon>Chlorophyceae</taxon>
        <taxon>CS clade</taxon>
        <taxon>Chlamydomonadales</taxon>
        <taxon>Astrephomenaceae</taxon>
        <taxon>Astrephomene</taxon>
    </lineage>
</organism>
<evidence type="ECO:0000256" key="6">
    <source>
        <dbReference type="SAM" id="MobiDB-lite"/>
    </source>
</evidence>
<feature type="region of interest" description="Disordered" evidence="6">
    <location>
        <begin position="1"/>
        <end position="60"/>
    </location>
</feature>
<protein>
    <recommendedName>
        <fullName evidence="7">MADS-box domain-containing protein</fullName>
    </recommendedName>
</protein>